<reference evidence="1" key="3">
    <citation type="submission" date="2025-09" db="UniProtKB">
        <authorList>
            <consortium name="Ensembl"/>
        </authorList>
    </citation>
    <scope>IDENTIFICATION</scope>
</reference>
<dbReference type="Gene3D" id="3.60.20.10">
    <property type="entry name" value="Glutamine Phosphoribosylpyrophosphate, subunit 1, domain 1"/>
    <property type="match status" value="1"/>
</dbReference>
<sequence>MLGVACEAPSLATGYGAYLAQPLLREILEKQPVLSQTEARELVERCMRVLYYRDARSYNRVRRGSVIGPAPMAEWLSSCAALQRPRVSLVQILGADMAPLIKPC</sequence>
<reference evidence="1 2" key="1">
    <citation type="journal article" date="2020" name="Nat. Commun.">
        <title>Donkey genomes provide new insights into domestication and selection for coat color.</title>
        <authorList>
            <person name="Wang"/>
            <person name="C."/>
            <person name="Li"/>
            <person name="H."/>
            <person name="Guo"/>
            <person name="Y."/>
            <person name="Huang"/>
            <person name="J."/>
            <person name="Sun"/>
            <person name="Y."/>
            <person name="Min"/>
            <person name="J."/>
            <person name="Wang"/>
            <person name="J."/>
            <person name="Fang"/>
            <person name="X."/>
            <person name="Zhao"/>
            <person name="Z."/>
            <person name="Wang"/>
            <person name="S."/>
            <person name="Zhang"/>
            <person name="Y."/>
            <person name="Liu"/>
            <person name="Q."/>
            <person name="Jiang"/>
            <person name="Q."/>
            <person name="Wang"/>
            <person name="X."/>
            <person name="Guo"/>
            <person name="Y."/>
            <person name="Yang"/>
            <person name="C."/>
            <person name="Wang"/>
            <person name="Y."/>
            <person name="Tian"/>
            <person name="F."/>
            <person name="Zhuang"/>
            <person name="G."/>
            <person name="Fan"/>
            <person name="Y."/>
            <person name="Gao"/>
            <person name="Q."/>
            <person name="Li"/>
            <person name="Y."/>
            <person name="Ju"/>
            <person name="Z."/>
            <person name="Li"/>
            <person name="J."/>
            <person name="Li"/>
            <person name="R."/>
            <person name="Hou"/>
            <person name="M."/>
            <person name="Yang"/>
            <person name="G."/>
            <person name="Liu"/>
            <person name="G."/>
            <person name="Liu"/>
            <person name="W."/>
            <person name="Guo"/>
            <person name="J."/>
            <person name="Pan"/>
            <person name="S."/>
            <person name="Fan"/>
            <person name="G."/>
            <person name="Zhang"/>
            <person name="W."/>
            <person name="Zhang"/>
            <person name="R."/>
            <person name="Yu"/>
            <person name="J."/>
            <person name="Zhang"/>
            <person name="X."/>
            <person name="Yin"/>
            <person name="Q."/>
            <person name="Ji"/>
            <person name="C."/>
            <person name="Jin"/>
            <person name="Y."/>
            <person name="Yue"/>
            <person name="G."/>
            <person name="Liu"/>
            <person name="M."/>
            <person name="Xu"/>
            <person name="J."/>
            <person name="Liu"/>
            <person name="S."/>
            <person name="Jordana"/>
            <person name="J."/>
            <person name="Noce"/>
            <person name="A."/>
            <person name="Amills"/>
            <person name="M."/>
            <person name="Wu"/>
            <person name="D.D."/>
            <person name="Li"/>
            <person name="S."/>
            <person name="Zhou"/>
            <person name="X. and Zhong"/>
            <person name="J."/>
        </authorList>
    </citation>
    <scope>NUCLEOTIDE SEQUENCE [LARGE SCALE GENOMIC DNA]</scope>
</reference>
<gene>
    <name evidence="1" type="primary">LOC106846505</name>
</gene>
<dbReference type="Ensembl" id="ENSEAST00005055124.1">
    <property type="protein sequence ID" value="ENSEASP00005036340.1"/>
    <property type="gene ID" value="ENSEASG00005029161.1"/>
</dbReference>
<dbReference type="Pfam" id="PF00227">
    <property type="entry name" value="Proteasome"/>
    <property type="match status" value="1"/>
</dbReference>
<dbReference type="AlphaFoldDB" id="A0A9L0IEY9"/>
<evidence type="ECO:0000313" key="2">
    <source>
        <dbReference type="Proteomes" id="UP000694387"/>
    </source>
</evidence>
<reference evidence="1" key="2">
    <citation type="submission" date="2025-08" db="UniProtKB">
        <authorList>
            <consortium name="Ensembl"/>
        </authorList>
    </citation>
    <scope>IDENTIFICATION</scope>
</reference>
<dbReference type="GO" id="GO:0051603">
    <property type="term" value="P:proteolysis involved in protein catabolic process"/>
    <property type="evidence" value="ECO:0007669"/>
    <property type="project" value="InterPro"/>
</dbReference>
<dbReference type="InterPro" id="IPR029055">
    <property type="entry name" value="Ntn_hydrolases_N"/>
</dbReference>
<name>A0A9L0IEY9_EQUAS</name>
<proteinExistence type="predicted"/>
<protein>
    <recommendedName>
        <fullName evidence="3">Proteasome subunit beta type-4</fullName>
    </recommendedName>
</protein>
<accession>A0A9L0IEY9</accession>
<evidence type="ECO:0008006" key="3">
    <source>
        <dbReference type="Google" id="ProtNLM"/>
    </source>
</evidence>
<keyword evidence="2" id="KW-1185">Reference proteome</keyword>
<organism evidence="1 2">
    <name type="scientific">Equus asinus</name>
    <name type="common">Donkey</name>
    <name type="synonym">Equus africanus asinus</name>
    <dbReference type="NCBI Taxonomy" id="9793"/>
    <lineage>
        <taxon>Eukaryota</taxon>
        <taxon>Metazoa</taxon>
        <taxon>Chordata</taxon>
        <taxon>Craniata</taxon>
        <taxon>Vertebrata</taxon>
        <taxon>Euteleostomi</taxon>
        <taxon>Mammalia</taxon>
        <taxon>Eutheria</taxon>
        <taxon>Laurasiatheria</taxon>
        <taxon>Perissodactyla</taxon>
        <taxon>Equidae</taxon>
        <taxon>Equus</taxon>
    </lineage>
</organism>
<dbReference type="InterPro" id="IPR001353">
    <property type="entry name" value="Proteasome_sua/b"/>
</dbReference>
<dbReference type="Proteomes" id="UP000694387">
    <property type="component" value="Chromosome 25"/>
</dbReference>
<dbReference type="GeneTree" id="ENSGT00390000000698"/>
<dbReference type="GO" id="GO:0005839">
    <property type="term" value="C:proteasome core complex"/>
    <property type="evidence" value="ECO:0007669"/>
    <property type="project" value="InterPro"/>
</dbReference>
<dbReference type="SUPFAM" id="SSF56235">
    <property type="entry name" value="N-terminal nucleophile aminohydrolases (Ntn hydrolases)"/>
    <property type="match status" value="1"/>
</dbReference>
<evidence type="ECO:0000313" key="1">
    <source>
        <dbReference type="Ensembl" id="ENSEASP00005036340.1"/>
    </source>
</evidence>